<reference evidence="5 7" key="2">
    <citation type="journal article" date="2018" name="Plant J.">
        <title>The Physcomitrella patens chromosome-scale assembly reveals moss genome structure and evolution.</title>
        <authorList>
            <person name="Lang D."/>
            <person name="Ullrich K.K."/>
            <person name="Murat F."/>
            <person name="Fuchs J."/>
            <person name="Jenkins J."/>
            <person name="Haas F.B."/>
            <person name="Piednoel M."/>
            <person name="Gundlach H."/>
            <person name="Van Bel M."/>
            <person name="Meyberg R."/>
            <person name="Vives C."/>
            <person name="Morata J."/>
            <person name="Symeonidi A."/>
            <person name="Hiss M."/>
            <person name="Muchero W."/>
            <person name="Kamisugi Y."/>
            <person name="Saleh O."/>
            <person name="Blanc G."/>
            <person name="Decker E.L."/>
            <person name="van Gessel N."/>
            <person name="Grimwood J."/>
            <person name="Hayes R.D."/>
            <person name="Graham S.W."/>
            <person name="Gunter L.E."/>
            <person name="McDaniel S.F."/>
            <person name="Hoernstein S.N.W."/>
            <person name="Larsson A."/>
            <person name="Li F.W."/>
            <person name="Perroud P.F."/>
            <person name="Phillips J."/>
            <person name="Ranjan P."/>
            <person name="Rokshar D.S."/>
            <person name="Rothfels C.J."/>
            <person name="Schneider L."/>
            <person name="Shu S."/>
            <person name="Stevenson D.W."/>
            <person name="Thummler F."/>
            <person name="Tillich M."/>
            <person name="Villarreal Aguilar J.C."/>
            <person name="Widiez T."/>
            <person name="Wong G.K."/>
            <person name="Wymore A."/>
            <person name="Zhang Y."/>
            <person name="Zimmer A.D."/>
            <person name="Quatrano R.S."/>
            <person name="Mayer K.F.X."/>
            <person name="Goodstein D."/>
            <person name="Casacuberta J.M."/>
            <person name="Vandepoele K."/>
            <person name="Reski R."/>
            <person name="Cuming A.C."/>
            <person name="Tuskan G.A."/>
            <person name="Maumus F."/>
            <person name="Salse J."/>
            <person name="Schmutz J."/>
            <person name="Rensing S.A."/>
        </authorList>
    </citation>
    <scope>NUCLEOTIDE SEQUENCE [LARGE SCALE GENOMIC DNA]</scope>
    <source>
        <strain evidence="6 7">cv. Gransden 2004</strain>
    </source>
</reference>
<dbReference type="GeneID" id="112291709"/>
<feature type="chain" id="PRO_5014297873" description="Galactose oxidase-like Early set domain-containing protein" evidence="2">
    <location>
        <begin position="29"/>
        <end position="533"/>
    </location>
</feature>
<dbReference type="InterPro" id="IPR014756">
    <property type="entry name" value="Ig_E-set"/>
</dbReference>
<evidence type="ECO:0000256" key="2">
    <source>
        <dbReference type="SAM" id="SignalP"/>
    </source>
</evidence>
<keyword evidence="7" id="KW-1185">Reference proteome</keyword>
<evidence type="ECO:0000259" key="4">
    <source>
        <dbReference type="Pfam" id="PF09118"/>
    </source>
</evidence>
<dbReference type="PANTHER" id="PTHR32208:SF98">
    <property type="entry name" value="GLYOXAL OXIDASE N-TERMINAL DOMAIN-CONTAINING PROTEIN"/>
    <property type="match status" value="1"/>
</dbReference>
<dbReference type="AlphaFoldDB" id="A9RYW1"/>
<dbReference type="InterPro" id="IPR011043">
    <property type="entry name" value="Gal_Oxase/kelch_b-propeller"/>
</dbReference>
<dbReference type="EnsemblPlants" id="Pp3c14_12990V3.2">
    <property type="protein sequence ID" value="Pp3c14_12990V3.2"/>
    <property type="gene ID" value="Pp3c14_12990"/>
</dbReference>
<dbReference type="eggNOG" id="ENOG502QPS4">
    <property type="taxonomic scope" value="Eukaryota"/>
</dbReference>
<gene>
    <name evidence="6" type="primary">LOC112291709</name>
    <name evidence="5" type="ORF">PHYPA_018444</name>
</gene>
<dbReference type="PANTHER" id="PTHR32208">
    <property type="entry name" value="SECRETED PROTEIN-RELATED"/>
    <property type="match status" value="1"/>
</dbReference>
<dbReference type="EnsemblPlants" id="Pp3c14_12990V3.1">
    <property type="protein sequence ID" value="Pp3c14_12990V3.1"/>
    <property type="gene ID" value="Pp3c14_12990"/>
</dbReference>
<keyword evidence="1 2" id="KW-0732">Signal</keyword>
<dbReference type="RefSeq" id="XP_024395291.1">
    <property type="nucleotide sequence ID" value="XM_024539523.2"/>
</dbReference>
<dbReference type="EMBL" id="ABEU02000014">
    <property type="protein sequence ID" value="PNR41041.1"/>
    <property type="molecule type" value="Genomic_DNA"/>
</dbReference>
<dbReference type="OrthoDB" id="2019572at2759"/>
<dbReference type="Gene3D" id="2.130.10.80">
    <property type="entry name" value="Galactose oxidase/kelch, beta-propeller"/>
    <property type="match status" value="1"/>
</dbReference>
<evidence type="ECO:0000313" key="7">
    <source>
        <dbReference type="Proteomes" id="UP000006727"/>
    </source>
</evidence>
<dbReference type="STRING" id="3218.A9RYW1"/>
<dbReference type="InterPro" id="IPR037293">
    <property type="entry name" value="Gal_Oxidase_central_sf"/>
</dbReference>
<sequence>MEKALAPRLIVSFFIIQCLVLSSVLVEGQGTWQMLQRNAGVSAMHTAVTRFDTAIMLDRTNIGPSQIRLPGKRCRKQPLERFSKIDCYAHSVMFNPANGAVRPLYVQTDTWCSSGQFMSNGVMVQTGGDFEGNKKIRTLAPCSARGTCDWVETAQELTRGRWYASNHILPGGNRQIVVGGRNEPSYEFVPKRRAGEGAFNLPLLRGSADNLYPFVFLLPNGDFFVFANRDSVILNIGSGRVVKKLPRIPGNPRNYPSAGSAAMLPIKAPHNSVEILVCGGAGYGASRNADKGKPGSFSCGRINPTAANANWAMENMPIRRVMGDMVNLPTGEILIINGAQYGYQGWGKASSPVLQPVTYDGDAKAGKRFQTQRASGVGRVYHSTANLLSDGRVLVAGSNTHQFYTYRGTLPTELRVEAFAPAYLSANLNDCRPRIMEVPAAIGYRQKFNVAFLARSRVGYVEVNILSAPFTTHSYSQGQRAIKLAATVPGKSRGFWVTRVTGPPSSSVAPQQYYMLFCLQNGVPSRANWVRVG</sequence>
<evidence type="ECO:0000313" key="6">
    <source>
        <dbReference type="EnsemblPlants" id="Pp3c14_12990V3.1"/>
    </source>
</evidence>
<feature type="signal peptide" evidence="2">
    <location>
        <begin position="1"/>
        <end position="28"/>
    </location>
</feature>
<dbReference type="Pfam" id="PF07250">
    <property type="entry name" value="Glyoxal_oxid_N"/>
    <property type="match status" value="1"/>
</dbReference>
<dbReference type="CDD" id="cd02851">
    <property type="entry name" value="E_set_GO_C"/>
    <property type="match status" value="1"/>
</dbReference>
<evidence type="ECO:0008006" key="8">
    <source>
        <dbReference type="Google" id="ProtNLM"/>
    </source>
</evidence>
<reference evidence="6" key="3">
    <citation type="submission" date="2020-12" db="UniProtKB">
        <authorList>
            <consortium name="EnsemblPlants"/>
        </authorList>
    </citation>
    <scope>IDENTIFICATION</scope>
</reference>
<feature type="domain" description="Glyoxal oxidase N-terminal" evidence="3">
    <location>
        <begin position="44"/>
        <end position="423"/>
    </location>
</feature>
<dbReference type="SUPFAM" id="SSF50965">
    <property type="entry name" value="Galactose oxidase, central domain"/>
    <property type="match status" value="1"/>
</dbReference>
<evidence type="ECO:0000313" key="5">
    <source>
        <dbReference type="EMBL" id="PNR41041.1"/>
    </source>
</evidence>
<dbReference type="KEGG" id="ppp:112291709"/>
<reference evidence="5 7" key="1">
    <citation type="journal article" date="2008" name="Science">
        <title>The Physcomitrella genome reveals evolutionary insights into the conquest of land by plants.</title>
        <authorList>
            <person name="Rensing S."/>
            <person name="Lang D."/>
            <person name="Zimmer A."/>
            <person name="Terry A."/>
            <person name="Salamov A."/>
            <person name="Shapiro H."/>
            <person name="Nishiyama T."/>
            <person name="Perroud P.-F."/>
            <person name="Lindquist E."/>
            <person name="Kamisugi Y."/>
            <person name="Tanahashi T."/>
            <person name="Sakakibara K."/>
            <person name="Fujita T."/>
            <person name="Oishi K."/>
            <person name="Shin-I T."/>
            <person name="Kuroki Y."/>
            <person name="Toyoda A."/>
            <person name="Suzuki Y."/>
            <person name="Hashimoto A."/>
            <person name="Yamaguchi K."/>
            <person name="Sugano A."/>
            <person name="Kohara Y."/>
            <person name="Fujiyama A."/>
            <person name="Anterola A."/>
            <person name="Aoki S."/>
            <person name="Ashton N."/>
            <person name="Barbazuk W.B."/>
            <person name="Barker E."/>
            <person name="Bennetzen J."/>
            <person name="Bezanilla M."/>
            <person name="Blankenship R."/>
            <person name="Cho S.H."/>
            <person name="Dutcher S."/>
            <person name="Estelle M."/>
            <person name="Fawcett J.A."/>
            <person name="Gundlach H."/>
            <person name="Hanada K."/>
            <person name="Heyl A."/>
            <person name="Hicks K.A."/>
            <person name="Hugh J."/>
            <person name="Lohr M."/>
            <person name="Mayer K."/>
            <person name="Melkozernov A."/>
            <person name="Murata T."/>
            <person name="Nelson D."/>
            <person name="Pils B."/>
            <person name="Prigge M."/>
            <person name="Reiss B."/>
            <person name="Renner T."/>
            <person name="Rombauts S."/>
            <person name="Rushton P."/>
            <person name="Sanderfoot A."/>
            <person name="Schween G."/>
            <person name="Shiu S.-H."/>
            <person name="Stueber K."/>
            <person name="Theodoulou F.L."/>
            <person name="Tu H."/>
            <person name="Van de Peer Y."/>
            <person name="Verrier P.J."/>
            <person name="Waters E."/>
            <person name="Wood A."/>
            <person name="Yang L."/>
            <person name="Cove D."/>
            <person name="Cuming A."/>
            <person name="Hasebe M."/>
            <person name="Lucas S."/>
            <person name="Mishler D.B."/>
            <person name="Reski R."/>
            <person name="Grigoriev I."/>
            <person name="Quatrano R.S."/>
            <person name="Boore J.L."/>
        </authorList>
    </citation>
    <scope>NUCLEOTIDE SEQUENCE [LARGE SCALE GENOMIC DNA]</scope>
    <source>
        <strain evidence="6 7">cv. Gransden 2004</strain>
    </source>
</reference>
<organism evidence="5">
    <name type="scientific">Physcomitrium patens</name>
    <name type="common">Spreading-leaved earth moss</name>
    <name type="synonym">Physcomitrella patens</name>
    <dbReference type="NCBI Taxonomy" id="3218"/>
    <lineage>
        <taxon>Eukaryota</taxon>
        <taxon>Viridiplantae</taxon>
        <taxon>Streptophyta</taxon>
        <taxon>Embryophyta</taxon>
        <taxon>Bryophyta</taxon>
        <taxon>Bryophytina</taxon>
        <taxon>Bryopsida</taxon>
        <taxon>Funariidae</taxon>
        <taxon>Funariales</taxon>
        <taxon>Funariaceae</taxon>
        <taxon>Physcomitrium</taxon>
    </lineage>
</organism>
<dbReference type="Gene3D" id="2.60.40.10">
    <property type="entry name" value="Immunoglobulins"/>
    <property type="match status" value="1"/>
</dbReference>
<dbReference type="PaxDb" id="3218-PP1S36_144V6.1"/>
<evidence type="ECO:0000259" key="3">
    <source>
        <dbReference type="Pfam" id="PF07250"/>
    </source>
</evidence>
<dbReference type="InterPro" id="IPR013783">
    <property type="entry name" value="Ig-like_fold"/>
</dbReference>
<proteinExistence type="predicted"/>
<dbReference type="Gramene" id="Pp3c14_12990V3.2">
    <property type="protein sequence ID" value="Pp3c14_12990V3.2"/>
    <property type="gene ID" value="Pp3c14_12990"/>
</dbReference>
<protein>
    <recommendedName>
        <fullName evidence="8">Galactose oxidase-like Early set domain-containing protein</fullName>
    </recommendedName>
</protein>
<dbReference type="Gramene" id="Pp3c14_12990V3.1">
    <property type="protein sequence ID" value="Pp3c14_12990V3.1"/>
    <property type="gene ID" value="Pp3c14_12990"/>
</dbReference>
<dbReference type="InterPro" id="IPR009880">
    <property type="entry name" value="Glyoxal_oxidase_N"/>
</dbReference>
<dbReference type="Pfam" id="PF09118">
    <property type="entry name" value="GO-like_E_set"/>
    <property type="match status" value="1"/>
</dbReference>
<accession>A9RYW1</accession>
<dbReference type="SUPFAM" id="SSF81296">
    <property type="entry name" value="E set domains"/>
    <property type="match status" value="1"/>
</dbReference>
<evidence type="ECO:0000256" key="1">
    <source>
        <dbReference type="ARBA" id="ARBA00022729"/>
    </source>
</evidence>
<dbReference type="Proteomes" id="UP000006727">
    <property type="component" value="Chromosome 14"/>
</dbReference>
<dbReference type="OMA" id="CRPRIME"/>
<name>A9RYW1_PHYPA</name>
<dbReference type="InterPro" id="IPR015202">
    <property type="entry name" value="GO-like_E_set"/>
</dbReference>
<dbReference type="HOGENOM" id="CLU_009630_0_0_1"/>
<feature type="domain" description="Galactose oxidase-like Early set" evidence="4">
    <location>
        <begin position="432"/>
        <end position="532"/>
    </location>
</feature>